<dbReference type="AlphaFoldDB" id="A0AAC8Y048"/>
<protein>
    <submittedName>
        <fullName evidence="1">Uncharacterized protein</fullName>
    </submittedName>
</protein>
<gene>
    <name evidence="1" type="ORF">ACT75_10775</name>
</gene>
<organism evidence="1 2">
    <name type="scientific">Aggregatibacter actinomycetemcomitans</name>
    <name type="common">Actinobacillus actinomycetemcomitans</name>
    <name type="synonym">Haemophilus actinomycetemcomitans</name>
    <dbReference type="NCBI Taxonomy" id="714"/>
    <lineage>
        <taxon>Bacteria</taxon>
        <taxon>Pseudomonadati</taxon>
        <taxon>Pseudomonadota</taxon>
        <taxon>Gammaproteobacteria</taxon>
        <taxon>Pasteurellales</taxon>
        <taxon>Pasteurellaceae</taxon>
        <taxon>Aggregatibacter</taxon>
    </lineage>
</organism>
<name>A0AAC8Y048_AGGAC</name>
<proteinExistence type="predicted"/>
<reference evidence="1 2" key="1">
    <citation type="submission" date="2015-10" db="EMBL/GenBank/DDBJ databases">
        <title>Tn-seq of a polymicrobial infection.</title>
        <authorList>
            <person name="Stacy A."/>
            <person name="Rumbaugh K.P."/>
            <person name="Whiteley M."/>
        </authorList>
    </citation>
    <scope>NUCLEOTIDE SEQUENCE [LARGE SCALE GENOMIC DNA]</scope>
    <source>
        <strain evidence="1 2">624</strain>
    </source>
</reference>
<accession>A0AAC8Y048</accession>
<evidence type="ECO:0000313" key="1">
    <source>
        <dbReference type="EMBL" id="AMQ94965.1"/>
    </source>
</evidence>
<dbReference type="Proteomes" id="UP000072236">
    <property type="component" value="Chromosome"/>
</dbReference>
<sequence>MSNNSALFLTLTHAFIFKAITTLNRFAVQIALSSAVCLVLTLNLKGSITNNQANKSAVEKTLGIFTALLLLEMH</sequence>
<dbReference type="KEGG" id="aact:ACT75_10775"/>
<evidence type="ECO:0000313" key="2">
    <source>
        <dbReference type="Proteomes" id="UP000072236"/>
    </source>
</evidence>
<dbReference type="EMBL" id="CP012959">
    <property type="protein sequence ID" value="AMQ94965.1"/>
    <property type="molecule type" value="Genomic_DNA"/>
</dbReference>